<gene>
    <name evidence="1" type="ORF">CCC_01607</name>
</gene>
<dbReference type="STRING" id="272627.CCC_01607"/>
<proteinExistence type="predicted"/>
<dbReference type="Proteomes" id="UP000031971">
    <property type="component" value="Unassembled WGS sequence"/>
</dbReference>
<dbReference type="EMBL" id="JXSL01000035">
    <property type="protein sequence ID" value="KIL96741.1"/>
    <property type="molecule type" value="Genomic_DNA"/>
</dbReference>
<keyword evidence="2" id="KW-1185">Reference proteome</keyword>
<evidence type="ECO:0000313" key="2">
    <source>
        <dbReference type="Proteomes" id="UP000031971"/>
    </source>
</evidence>
<name>A0A0C2UV90_PARME</name>
<sequence length="54" mass="6065">MPCHFQFGGGYESDNQRTIWQTLLGLTGVEEKFSGIVSSIGREFPSGLKRFILE</sequence>
<evidence type="ECO:0000313" key="1">
    <source>
        <dbReference type="EMBL" id="KIL96741.1"/>
    </source>
</evidence>
<comment type="caution">
    <text evidence="1">The sequence shown here is derived from an EMBL/GenBank/DDBJ whole genome shotgun (WGS) entry which is preliminary data.</text>
</comment>
<accession>A0A0C2UV90</accession>
<reference evidence="1 2" key="1">
    <citation type="submission" date="2015-01" db="EMBL/GenBank/DDBJ databases">
        <title>Genome Sequence of Magnetospirillum magnetotacticum Strain MS-1.</title>
        <authorList>
            <person name="Marinov G.K."/>
            <person name="Smalley M.D."/>
            <person name="DeSalvo G."/>
        </authorList>
    </citation>
    <scope>NUCLEOTIDE SEQUENCE [LARGE SCALE GENOMIC DNA]</scope>
    <source>
        <strain evidence="1 2">MS-1</strain>
    </source>
</reference>
<dbReference type="AlphaFoldDB" id="A0A0C2UV90"/>
<organism evidence="1 2">
    <name type="scientific">Paramagnetospirillum magnetotacticum MS-1</name>
    <dbReference type="NCBI Taxonomy" id="272627"/>
    <lineage>
        <taxon>Bacteria</taxon>
        <taxon>Pseudomonadati</taxon>
        <taxon>Pseudomonadota</taxon>
        <taxon>Alphaproteobacteria</taxon>
        <taxon>Rhodospirillales</taxon>
        <taxon>Magnetospirillaceae</taxon>
        <taxon>Paramagnetospirillum</taxon>
    </lineage>
</organism>
<protein>
    <submittedName>
        <fullName evidence="1">Uncharacterized protein</fullName>
    </submittedName>
</protein>